<dbReference type="Pfam" id="PF03092">
    <property type="entry name" value="BT1"/>
    <property type="match status" value="1"/>
</dbReference>
<dbReference type="InterPro" id="IPR036259">
    <property type="entry name" value="MFS_trans_sf"/>
</dbReference>
<dbReference type="PANTHER" id="PTHR31585">
    <property type="entry name" value="FOLATE-BIOPTERIN TRANSPORTER 1, CHLOROPLASTIC"/>
    <property type="match status" value="1"/>
</dbReference>
<dbReference type="Proteomes" id="UP000243579">
    <property type="component" value="Unassembled WGS sequence"/>
</dbReference>
<feature type="transmembrane region" description="Helical" evidence="7">
    <location>
        <begin position="456"/>
        <end position="475"/>
    </location>
</feature>
<dbReference type="GO" id="GO:0016020">
    <property type="term" value="C:membrane"/>
    <property type="evidence" value="ECO:0007669"/>
    <property type="project" value="UniProtKB-SubCell"/>
</dbReference>
<feature type="transmembrane region" description="Helical" evidence="7">
    <location>
        <begin position="59"/>
        <end position="84"/>
    </location>
</feature>
<evidence type="ECO:0000256" key="1">
    <source>
        <dbReference type="ARBA" id="ARBA00004141"/>
    </source>
</evidence>
<keyword evidence="4 7" id="KW-0812">Transmembrane</keyword>
<evidence type="ECO:0000256" key="5">
    <source>
        <dbReference type="ARBA" id="ARBA00022989"/>
    </source>
</evidence>
<feature type="transmembrane region" description="Helical" evidence="7">
    <location>
        <begin position="154"/>
        <end position="171"/>
    </location>
</feature>
<feature type="transmembrane region" description="Helical" evidence="7">
    <location>
        <begin position="496"/>
        <end position="520"/>
    </location>
</feature>
<feature type="transmembrane region" description="Helical" evidence="7">
    <location>
        <begin position="412"/>
        <end position="433"/>
    </location>
</feature>
<evidence type="ECO:0000313" key="9">
    <source>
        <dbReference type="Proteomes" id="UP000243579"/>
    </source>
</evidence>
<gene>
    <name evidence="8" type="ORF">ACHHYP_05888</name>
</gene>
<dbReference type="OrthoDB" id="164313at2759"/>
<feature type="transmembrane region" description="Helical" evidence="7">
    <location>
        <begin position="279"/>
        <end position="299"/>
    </location>
</feature>
<proteinExistence type="inferred from homology"/>
<comment type="similarity">
    <text evidence="2">Belongs to the major facilitator superfamily. Folate-biopterin transporter (TC 2.A.71) family.</text>
</comment>
<dbReference type="EMBL" id="JNBR01000694">
    <property type="protein sequence ID" value="OQR89991.1"/>
    <property type="molecule type" value="Genomic_DNA"/>
</dbReference>
<evidence type="ECO:0000256" key="3">
    <source>
        <dbReference type="ARBA" id="ARBA00022448"/>
    </source>
</evidence>
<keyword evidence="3" id="KW-0813">Transport</keyword>
<keyword evidence="5 7" id="KW-1133">Transmembrane helix</keyword>
<dbReference type="SUPFAM" id="SSF103473">
    <property type="entry name" value="MFS general substrate transporter"/>
    <property type="match status" value="1"/>
</dbReference>
<keyword evidence="9" id="KW-1185">Reference proteome</keyword>
<feature type="transmembrane region" description="Helical" evidence="7">
    <location>
        <begin position="234"/>
        <end position="254"/>
    </location>
</feature>
<feature type="transmembrane region" description="Helical" evidence="7">
    <location>
        <begin position="124"/>
        <end position="142"/>
    </location>
</feature>
<sequence>MSTAAKDILTAERVSYIPSVSKSADGEYVDAKTPGDLEDGALRTGGAPVYMSAEVLSILYQYAMIGIVYGGMSSMQYAFLTGYFELETNVINSARALMALGWSLKVVFGMFNDCFPIFGYCRKPYMLVGWFLCAIVLLVLAIRDPGERKSKSDGTVLVLLSCLASFCYVMADVAQDALMLSVAQREPLAVRGRIQSYSYATRTVFSALIGTVCGFCLNSEQFAGTYDWDIGINGYFWILAVPSIFNVIIIWFCVKDEKRERVQVGHYLNQFWALVQKRAVWQVLLFNFFFGLFTGSIGSTASSYVGRFWAGVENLNQQLVSVASNLLFAAVLALTGTYGTHWNWRYVLVITILSANAIDSVCQFFTIFDVVRKQWFYLGVPLIENIPLGINFVIGTYVIVELAEVGNEGVMYGLLTTISNLPGSFGAIIMNMIDGRLKYDRDLIKEDARETRTQVAYSYMISYAIVVIGCFWVLLLPSQKAAVAELKKHGGSQPKIAAFIFFALFVVLITSITGSLMSMFDSTSCFVLAGGDGCPEGNPQTYLLWIFVPAIIAAIGTLYKFYTTK</sequence>
<evidence type="ECO:0000256" key="7">
    <source>
        <dbReference type="SAM" id="Phobius"/>
    </source>
</evidence>
<dbReference type="AlphaFoldDB" id="A0A1V9YWA2"/>
<dbReference type="STRING" id="1202772.A0A1V9YWA2"/>
<dbReference type="PANTHER" id="PTHR31585:SF5">
    <property type="entry name" value="RNA-BINDING S4 DOMAIN-CONTAINING PROTEIN"/>
    <property type="match status" value="1"/>
</dbReference>
<dbReference type="InterPro" id="IPR039309">
    <property type="entry name" value="BT1"/>
</dbReference>
<organism evidence="8 9">
    <name type="scientific">Achlya hypogyna</name>
    <name type="common">Oomycete</name>
    <name type="synonym">Protoachlya hypogyna</name>
    <dbReference type="NCBI Taxonomy" id="1202772"/>
    <lineage>
        <taxon>Eukaryota</taxon>
        <taxon>Sar</taxon>
        <taxon>Stramenopiles</taxon>
        <taxon>Oomycota</taxon>
        <taxon>Saprolegniomycetes</taxon>
        <taxon>Saprolegniales</taxon>
        <taxon>Achlyaceae</taxon>
        <taxon>Achlya</taxon>
    </lineage>
</organism>
<evidence type="ECO:0000256" key="6">
    <source>
        <dbReference type="ARBA" id="ARBA00023136"/>
    </source>
</evidence>
<feature type="transmembrane region" description="Helical" evidence="7">
    <location>
        <begin position="542"/>
        <end position="562"/>
    </location>
</feature>
<comment type="caution">
    <text evidence="8">The sequence shown here is derived from an EMBL/GenBank/DDBJ whole genome shotgun (WGS) entry which is preliminary data.</text>
</comment>
<feature type="transmembrane region" description="Helical" evidence="7">
    <location>
        <begin position="346"/>
        <end position="368"/>
    </location>
</feature>
<evidence type="ECO:0000256" key="2">
    <source>
        <dbReference type="ARBA" id="ARBA00007015"/>
    </source>
</evidence>
<name>A0A1V9YWA2_ACHHY</name>
<comment type="subcellular location">
    <subcellularLocation>
        <location evidence="1">Membrane</location>
        <topology evidence="1">Multi-pass membrane protein</topology>
    </subcellularLocation>
</comment>
<keyword evidence="6 7" id="KW-0472">Membrane</keyword>
<evidence type="ECO:0000313" key="8">
    <source>
        <dbReference type="EMBL" id="OQR89991.1"/>
    </source>
</evidence>
<feature type="transmembrane region" description="Helical" evidence="7">
    <location>
        <begin position="374"/>
        <end position="400"/>
    </location>
</feature>
<accession>A0A1V9YWA2</accession>
<feature type="transmembrane region" description="Helical" evidence="7">
    <location>
        <begin position="319"/>
        <end position="339"/>
    </location>
</feature>
<protein>
    <submittedName>
        <fullName evidence="8">Folate-Biopterin Transporter (FBT) Family</fullName>
    </submittedName>
</protein>
<dbReference type="Gene3D" id="1.20.1250.20">
    <property type="entry name" value="MFS general substrate transporter like domains"/>
    <property type="match status" value="1"/>
</dbReference>
<evidence type="ECO:0000256" key="4">
    <source>
        <dbReference type="ARBA" id="ARBA00022692"/>
    </source>
</evidence>
<reference evidence="8 9" key="1">
    <citation type="journal article" date="2014" name="Genome Biol. Evol.">
        <title>The secreted proteins of Achlya hypogyna and Thraustotheca clavata identify the ancestral oomycete secretome and reveal gene acquisitions by horizontal gene transfer.</title>
        <authorList>
            <person name="Misner I."/>
            <person name="Blouin N."/>
            <person name="Leonard G."/>
            <person name="Richards T.A."/>
            <person name="Lane C.E."/>
        </authorList>
    </citation>
    <scope>NUCLEOTIDE SEQUENCE [LARGE SCALE GENOMIC DNA]</scope>
    <source>
        <strain evidence="8 9">ATCC 48635</strain>
    </source>
</reference>